<dbReference type="RefSeq" id="XP_035444765.2">
    <property type="nucleotide sequence ID" value="XM_035588872.2"/>
</dbReference>
<keyword evidence="1" id="KW-1185">Reference proteome</keyword>
<evidence type="ECO:0000313" key="2">
    <source>
        <dbReference type="RefSeq" id="XP_035444765.2"/>
    </source>
</evidence>
<sequence>MDPVTKLKELRDAVRRGKIDEVKNIVKWFEQDVDRIRTLSKAYENTRACPTQDDLVIAACSHNQKHVLDYLLSQTDILYYLTDSTQNITEVIAKRTKAVRHALRLEDFEMVEKLYNYWSGDLYWKGHKKDKFNNLGQILKDAENPAIVKNQQLLINFKCLVTLNDFQQELYSKLPEPLSHDASAKDTAGVLLTVLSIYDKYSDIDRVRIEDVTPEVELLLKSYLADPDSEYYRAQMYIKYEVYFRKLDFNIALLLLEKLYIIRNHLKKRLNTEQLKTVSDTYREIECAIYHLIYRTSEDWRLYLPADRQLTETHHPGIYNGVE</sequence>
<dbReference type="Proteomes" id="UP000829999">
    <property type="component" value="Chromosome 4"/>
</dbReference>
<protein>
    <submittedName>
        <fullName evidence="2">Uncharacterized protein LOC118272393</fullName>
    </submittedName>
</protein>
<accession>A0A9R0D8Q4</accession>
<reference evidence="2" key="1">
    <citation type="submission" date="2025-08" db="UniProtKB">
        <authorList>
            <consortium name="RefSeq"/>
        </authorList>
    </citation>
    <scope>IDENTIFICATION</scope>
    <source>
        <tissue evidence="2">Whole larval tissue</tissue>
    </source>
</reference>
<organism evidence="1 2">
    <name type="scientific">Spodoptera frugiperda</name>
    <name type="common">Fall armyworm</name>
    <dbReference type="NCBI Taxonomy" id="7108"/>
    <lineage>
        <taxon>Eukaryota</taxon>
        <taxon>Metazoa</taxon>
        <taxon>Ecdysozoa</taxon>
        <taxon>Arthropoda</taxon>
        <taxon>Hexapoda</taxon>
        <taxon>Insecta</taxon>
        <taxon>Pterygota</taxon>
        <taxon>Neoptera</taxon>
        <taxon>Endopterygota</taxon>
        <taxon>Lepidoptera</taxon>
        <taxon>Glossata</taxon>
        <taxon>Ditrysia</taxon>
        <taxon>Noctuoidea</taxon>
        <taxon>Noctuidae</taxon>
        <taxon>Amphipyrinae</taxon>
        <taxon>Spodoptera</taxon>
    </lineage>
</organism>
<name>A0A9R0D8Q4_SPOFR</name>
<gene>
    <name evidence="2" type="primary">LOC118272393</name>
</gene>
<proteinExistence type="predicted"/>
<evidence type="ECO:0000313" key="1">
    <source>
        <dbReference type="Proteomes" id="UP000829999"/>
    </source>
</evidence>
<dbReference type="GeneID" id="118272393"/>
<dbReference type="AlphaFoldDB" id="A0A9R0D8Q4"/>
<dbReference type="OrthoDB" id="194358at2759"/>